<feature type="transmembrane region" description="Helical" evidence="8">
    <location>
        <begin position="134"/>
        <end position="155"/>
    </location>
</feature>
<evidence type="ECO:0000256" key="6">
    <source>
        <dbReference type="ARBA" id="ARBA00022840"/>
    </source>
</evidence>
<keyword evidence="4" id="KW-0547">Nucleotide-binding</keyword>
<evidence type="ECO:0000313" key="10">
    <source>
        <dbReference type="EMBL" id="MBV0932480.1"/>
    </source>
</evidence>
<comment type="caution">
    <text evidence="10">The sequence shown here is derived from an EMBL/GenBank/DDBJ whole genome shotgun (WGS) entry which is preliminary data.</text>
</comment>
<keyword evidence="3" id="KW-0808">Transferase</keyword>
<dbReference type="RefSeq" id="WP_217333908.1">
    <property type="nucleotide sequence ID" value="NZ_JAHQZT010000004.1"/>
</dbReference>
<evidence type="ECO:0000256" key="7">
    <source>
        <dbReference type="SAM" id="Coils"/>
    </source>
</evidence>
<evidence type="ECO:0000256" key="3">
    <source>
        <dbReference type="ARBA" id="ARBA00022679"/>
    </source>
</evidence>
<dbReference type="EC" id="2.7.13.3" evidence="2"/>
<dbReference type="PANTHER" id="PTHR44936">
    <property type="entry name" value="SENSOR PROTEIN CREC"/>
    <property type="match status" value="1"/>
</dbReference>
<dbReference type="PROSITE" id="PS50109">
    <property type="entry name" value="HIS_KIN"/>
    <property type="match status" value="1"/>
</dbReference>
<evidence type="ECO:0000256" key="8">
    <source>
        <dbReference type="SAM" id="Phobius"/>
    </source>
</evidence>
<dbReference type="InterPro" id="IPR050980">
    <property type="entry name" value="2C_sensor_his_kinase"/>
</dbReference>
<dbReference type="Pfam" id="PF02518">
    <property type="entry name" value="HATPase_c"/>
    <property type="match status" value="1"/>
</dbReference>
<evidence type="ECO:0000256" key="4">
    <source>
        <dbReference type="ARBA" id="ARBA00022741"/>
    </source>
</evidence>
<keyword evidence="8" id="KW-0472">Membrane</keyword>
<keyword evidence="5 10" id="KW-0418">Kinase</keyword>
<reference evidence="10 11" key="1">
    <citation type="submission" date="2021-06" db="EMBL/GenBank/DDBJ databases">
        <title>Bacterium isolated from marine sediment.</title>
        <authorList>
            <person name="Zhu K.-L."/>
            <person name="Du Z.-J."/>
            <person name="Liang Q.-Y."/>
        </authorList>
    </citation>
    <scope>NUCLEOTIDE SEQUENCE [LARGE SCALE GENOMIC DNA]</scope>
    <source>
        <strain evidence="10 11">A346</strain>
    </source>
</reference>
<dbReference type="PANTHER" id="PTHR44936:SF10">
    <property type="entry name" value="SENSOR PROTEIN RSTB"/>
    <property type="match status" value="1"/>
</dbReference>
<name>A0ABS6M873_9GAMM</name>
<keyword evidence="6" id="KW-0067">ATP-binding</keyword>
<keyword evidence="11" id="KW-1185">Reference proteome</keyword>
<dbReference type="EMBL" id="JAHQZT010000004">
    <property type="protein sequence ID" value="MBV0932480.1"/>
    <property type="molecule type" value="Genomic_DNA"/>
</dbReference>
<organism evidence="10 11">
    <name type="scientific">Marinobacterium weihaiense</name>
    <dbReference type="NCBI Taxonomy" id="2851016"/>
    <lineage>
        <taxon>Bacteria</taxon>
        <taxon>Pseudomonadati</taxon>
        <taxon>Pseudomonadota</taxon>
        <taxon>Gammaproteobacteria</taxon>
        <taxon>Oceanospirillales</taxon>
        <taxon>Oceanospirillaceae</taxon>
        <taxon>Marinobacterium</taxon>
    </lineage>
</organism>
<keyword evidence="7" id="KW-0175">Coiled coil</keyword>
<proteinExistence type="predicted"/>
<comment type="catalytic activity">
    <reaction evidence="1">
        <text>ATP + protein L-histidine = ADP + protein N-phospho-L-histidine.</text>
        <dbReference type="EC" id="2.7.13.3"/>
    </reaction>
</comment>
<feature type="coiled-coil region" evidence="7">
    <location>
        <begin position="216"/>
        <end position="243"/>
    </location>
</feature>
<dbReference type="SMART" id="SM00388">
    <property type="entry name" value="HisKA"/>
    <property type="match status" value="1"/>
</dbReference>
<feature type="domain" description="Histidine kinase" evidence="9">
    <location>
        <begin position="190"/>
        <end position="394"/>
    </location>
</feature>
<evidence type="ECO:0000256" key="1">
    <source>
        <dbReference type="ARBA" id="ARBA00000085"/>
    </source>
</evidence>
<sequence length="400" mass="44640">MQGCALLFGTFVLHLSLHGWLLGSVLAGLLLLNLMTFARLHSPLPVTDLELFSQLCADVVLYGCLLYQAGGATNPFIFILLVPLLITAATLPKRFTLLMALMVVSLYSILLRHFEPLITPGDSHQHRLLNLFDLHITGMWINFLFTVLLVTWFISRMQASLQTQRQHLQQARDQRLQDQQLLSLATMAAGTAHELGTPLATMQVTLREMALDHPQDAQLQEDIQLLQEQVERCSQRLQQMSHKVRDARQGDGPVPIHNLLTEVLEEWSLMRPDVSYRFDSTPAIQAHIQGSTALRQALLNLLNNAADAAPDDIDIRLDCPTPLQARLRIHDRGPGLPLEQADRLGQPFVTTKGRGLGIGLFLTTSTLARHQGEVRLYNHPEGGTLTEVCLPLLPESEEPE</sequence>
<dbReference type="InterPro" id="IPR005467">
    <property type="entry name" value="His_kinase_dom"/>
</dbReference>
<dbReference type="SMART" id="SM00387">
    <property type="entry name" value="HATPase_c"/>
    <property type="match status" value="1"/>
</dbReference>
<protein>
    <recommendedName>
        <fullName evidence="2">histidine kinase</fullName>
        <ecNumber evidence="2">2.7.13.3</ecNumber>
    </recommendedName>
</protein>
<feature type="transmembrane region" description="Helical" evidence="8">
    <location>
        <begin position="95"/>
        <end position="114"/>
    </location>
</feature>
<evidence type="ECO:0000256" key="5">
    <source>
        <dbReference type="ARBA" id="ARBA00022777"/>
    </source>
</evidence>
<dbReference type="Pfam" id="PF00512">
    <property type="entry name" value="HisKA"/>
    <property type="match status" value="1"/>
</dbReference>
<gene>
    <name evidence="10" type="ORF">KTN04_03880</name>
</gene>
<dbReference type="InterPro" id="IPR003594">
    <property type="entry name" value="HATPase_dom"/>
</dbReference>
<dbReference type="InterPro" id="IPR003661">
    <property type="entry name" value="HisK_dim/P_dom"/>
</dbReference>
<keyword evidence="8" id="KW-0812">Transmembrane</keyword>
<dbReference type="CDD" id="cd00082">
    <property type="entry name" value="HisKA"/>
    <property type="match status" value="1"/>
</dbReference>
<evidence type="ECO:0000256" key="2">
    <source>
        <dbReference type="ARBA" id="ARBA00012438"/>
    </source>
</evidence>
<evidence type="ECO:0000259" key="9">
    <source>
        <dbReference type="PROSITE" id="PS50109"/>
    </source>
</evidence>
<accession>A0ABS6M873</accession>
<dbReference type="Proteomes" id="UP000755551">
    <property type="component" value="Unassembled WGS sequence"/>
</dbReference>
<feature type="transmembrane region" description="Helical" evidence="8">
    <location>
        <begin position="59"/>
        <end position="86"/>
    </location>
</feature>
<keyword evidence="8" id="KW-1133">Transmembrane helix</keyword>
<dbReference type="GO" id="GO:0016301">
    <property type="term" value="F:kinase activity"/>
    <property type="evidence" value="ECO:0007669"/>
    <property type="project" value="UniProtKB-KW"/>
</dbReference>
<evidence type="ECO:0000313" key="11">
    <source>
        <dbReference type="Proteomes" id="UP000755551"/>
    </source>
</evidence>